<accession>A0A0M0JEE6</accession>
<protein>
    <submittedName>
        <fullName evidence="1">Flagellar associated protein</fullName>
    </submittedName>
</protein>
<proteinExistence type="predicted"/>
<keyword evidence="1" id="KW-0969">Cilium</keyword>
<sequence>MRNDDDGGKDEDGDGIPDEVKEVGEVLWQHHRMLCTVFSFYAAVQQELYHLHLNAWTLFAKEFQLVSKNSKFCKQSDLDRLFIAVDAQSKRQEKEAENAAIKRGEHSHKKHSVEEKENALSRTEFLIALIHLAINKYVLTKAETDVSDALDRLIGIDITSQLTDAHAHPDSFRRAYLYSQPVAQVFQFHEASLRQIFSAIARCGGVKNSSAETMDLKEWMASLHAMEIVGADLTDREAVLCFVWSRMAVADATSLRGVIKDSSLKFEDWLEAIARLACLKALPTCQEIRDAGCTTTGEYMDMLHEQDETAYCELLKGKERKTEWGGVPTHQPFFHTLSHMIELMICRIEKKLGVTGGDMQISETEMARWMKSVKVV</sequence>
<dbReference type="OrthoDB" id="120976at2759"/>
<keyword evidence="1" id="KW-0966">Cell projection</keyword>
<evidence type="ECO:0000313" key="1">
    <source>
        <dbReference type="EMBL" id="KOO24944.1"/>
    </source>
</evidence>
<evidence type="ECO:0000313" key="2">
    <source>
        <dbReference type="Proteomes" id="UP000037460"/>
    </source>
</evidence>
<dbReference type="AlphaFoldDB" id="A0A0M0JEE6"/>
<comment type="caution">
    <text evidence="1">The sequence shown here is derived from an EMBL/GenBank/DDBJ whole genome shotgun (WGS) entry which is preliminary data.</text>
</comment>
<organism evidence="1 2">
    <name type="scientific">Chrysochromulina tobinii</name>
    <dbReference type="NCBI Taxonomy" id="1460289"/>
    <lineage>
        <taxon>Eukaryota</taxon>
        <taxon>Haptista</taxon>
        <taxon>Haptophyta</taxon>
        <taxon>Prymnesiophyceae</taxon>
        <taxon>Prymnesiales</taxon>
        <taxon>Chrysochromulinaceae</taxon>
        <taxon>Chrysochromulina</taxon>
    </lineage>
</organism>
<dbReference type="EMBL" id="JWZX01003035">
    <property type="protein sequence ID" value="KOO24944.1"/>
    <property type="molecule type" value="Genomic_DNA"/>
</dbReference>
<keyword evidence="1" id="KW-0282">Flagellum</keyword>
<dbReference type="Proteomes" id="UP000037460">
    <property type="component" value="Unassembled WGS sequence"/>
</dbReference>
<keyword evidence="2" id="KW-1185">Reference proteome</keyword>
<gene>
    <name evidence="1" type="ORF">Ctob_006575</name>
</gene>
<name>A0A0M0JEE6_9EUKA</name>
<reference evidence="2" key="1">
    <citation type="journal article" date="2015" name="PLoS Genet.">
        <title>Genome Sequence and Transcriptome Analyses of Chrysochromulina tobin: Metabolic Tools for Enhanced Algal Fitness in the Prominent Order Prymnesiales (Haptophyceae).</title>
        <authorList>
            <person name="Hovde B.T."/>
            <person name="Deodato C.R."/>
            <person name="Hunsperger H.M."/>
            <person name="Ryken S.A."/>
            <person name="Yost W."/>
            <person name="Jha R.K."/>
            <person name="Patterson J."/>
            <person name="Monnat R.J. Jr."/>
            <person name="Barlow S.B."/>
            <person name="Starkenburg S.R."/>
            <person name="Cattolico R.A."/>
        </authorList>
    </citation>
    <scope>NUCLEOTIDE SEQUENCE</scope>
    <source>
        <strain evidence="2">CCMP291</strain>
    </source>
</reference>